<proteinExistence type="predicted"/>
<name>A0A699K081_TANCI</name>
<comment type="caution">
    <text evidence="1">The sequence shown here is derived from an EMBL/GenBank/DDBJ whole genome shotgun (WGS) entry which is preliminary data.</text>
</comment>
<sequence length="108" mass="11493">SALALKEPFTSSGTPSLVLVPSLEFVRMIVNSLGTLDEAPVPSLEPSACRVESSVLDYVKDELVSLFLPSHSGINPHVCGTDLDSVSFGNPSQKFSSNNLKELTKTNS</sequence>
<evidence type="ECO:0000313" key="1">
    <source>
        <dbReference type="EMBL" id="GFA64407.1"/>
    </source>
</evidence>
<dbReference type="AlphaFoldDB" id="A0A699K081"/>
<protein>
    <submittedName>
        <fullName evidence="1">Uncharacterized protein</fullName>
    </submittedName>
</protein>
<dbReference type="EMBL" id="BKCJ010460844">
    <property type="protein sequence ID" value="GFA64407.1"/>
    <property type="molecule type" value="Genomic_DNA"/>
</dbReference>
<gene>
    <name evidence="1" type="ORF">Tci_636379</name>
</gene>
<accession>A0A699K081</accession>
<feature type="non-terminal residue" evidence="1">
    <location>
        <position position="1"/>
    </location>
</feature>
<reference evidence="1" key="1">
    <citation type="journal article" date="2019" name="Sci. Rep.">
        <title>Draft genome of Tanacetum cinerariifolium, the natural source of mosquito coil.</title>
        <authorList>
            <person name="Yamashiro T."/>
            <person name="Shiraishi A."/>
            <person name="Satake H."/>
            <person name="Nakayama K."/>
        </authorList>
    </citation>
    <scope>NUCLEOTIDE SEQUENCE</scope>
</reference>
<organism evidence="1">
    <name type="scientific">Tanacetum cinerariifolium</name>
    <name type="common">Dalmatian daisy</name>
    <name type="synonym">Chrysanthemum cinerariifolium</name>
    <dbReference type="NCBI Taxonomy" id="118510"/>
    <lineage>
        <taxon>Eukaryota</taxon>
        <taxon>Viridiplantae</taxon>
        <taxon>Streptophyta</taxon>
        <taxon>Embryophyta</taxon>
        <taxon>Tracheophyta</taxon>
        <taxon>Spermatophyta</taxon>
        <taxon>Magnoliopsida</taxon>
        <taxon>eudicotyledons</taxon>
        <taxon>Gunneridae</taxon>
        <taxon>Pentapetalae</taxon>
        <taxon>asterids</taxon>
        <taxon>campanulids</taxon>
        <taxon>Asterales</taxon>
        <taxon>Asteraceae</taxon>
        <taxon>Asteroideae</taxon>
        <taxon>Anthemideae</taxon>
        <taxon>Anthemidinae</taxon>
        <taxon>Tanacetum</taxon>
    </lineage>
</organism>